<keyword evidence="4" id="KW-1015">Disulfide bond</keyword>
<evidence type="ECO:0000313" key="10">
    <source>
        <dbReference type="Proteomes" id="UP000242287"/>
    </source>
</evidence>
<dbReference type="CDD" id="cd05471">
    <property type="entry name" value="pepsin_like"/>
    <property type="match status" value="1"/>
</dbReference>
<organism evidence="9 10">
    <name type="scientific">Amanita thiersii Skay4041</name>
    <dbReference type="NCBI Taxonomy" id="703135"/>
    <lineage>
        <taxon>Eukaryota</taxon>
        <taxon>Fungi</taxon>
        <taxon>Dikarya</taxon>
        <taxon>Basidiomycota</taxon>
        <taxon>Agaricomycotina</taxon>
        <taxon>Agaricomycetes</taxon>
        <taxon>Agaricomycetidae</taxon>
        <taxon>Agaricales</taxon>
        <taxon>Pluteineae</taxon>
        <taxon>Amanitaceae</taxon>
        <taxon>Amanita</taxon>
    </lineage>
</organism>
<sequence length="424" mass="45717">MFHKSALLVPVTLALFTFANPLPSTQGASVPLRKRSPITRNGVFDHDRAVQMTVLTKNKHRQNLINLEHNLGKELFSEGAVIKPLASMPTAILDRFQKRQSESLTDEDEVEWAGTISVGTPGQRFLIDFDTGSSDLWVPSASCTDTDCSSKRRYDASSSSTSRQQSGNFSIQYGDGSTVSGPVVTDTVIVAGIKATGQFFSPVTTLSSSFRDDPVDGILGLAFPALSNLHNSPFFNTAHSQGSVPSNVFAFFLASKKSELFLGGVNKSLFTGSIEYHKLSSNNGFWQIGNAAISINSKKAVQNFQTIIDSGTTIMYGPPAAVKKLYEKLRGAKVFDSENGFYSFPCNSIPSVSFNWGGRKWAISSTNFNLGLTEEGSSDCVGAIAGQDLGLGKDVWLLGDSFMKNVYTVFDTDRNAVGFAALAA</sequence>
<evidence type="ECO:0000256" key="7">
    <source>
        <dbReference type="SAM" id="SignalP"/>
    </source>
</evidence>
<dbReference type="SUPFAM" id="SSF50630">
    <property type="entry name" value="Acid proteases"/>
    <property type="match status" value="1"/>
</dbReference>
<dbReference type="InterPro" id="IPR034164">
    <property type="entry name" value="Pepsin-like_dom"/>
</dbReference>
<evidence type="ECO:0000256" key="2">
    <source>
        <dbReference type="ARBA" id="ARBA00022750"/>
    </source>
</evidence>
<gene>
    <name evidence="9" type="ORF">AMATHDRAFT_134385</name>
</gene>
<keyword evidence="5" id="KW-0645">Protease</keyword>
<keyword evidence="7" id="KW-0732">Signal</keyword>
<dbReference type="Gene3D" id="2.40.70.10">
    <property type="entry name" value="Acid Proteases"/>
    <property type="match status" value="2"/>
</dbReference>
<proteinExistence type="inferred from homology"/>
<dbReference type="PRINTS" id="PR00792">
    <property type="entry name" value="PEPSIN"/>
</dbReference>
<evidence type="ECO:0000256" key="6">
    <source>
        <dbReference type="SAM" id="MobiDB-lite"/>
    </source>
</evidence>
<feature type="disulfide bond" evidence="4">
    <location>
        <begin position="143"/>
        <end position="148"/>
    </location>
</feature>
<dbReference type="InterPro" id="IPR001461">
    <property type="entry name" value="Aspartic_peptidase_A1"/>
</dbReference>
<accession>A0A2A9NV60</accession>
<dbReference type="InterPro" id="IPR021109">
    <property type="entry name" value="Peptidase_aspartic_dom_sf"/>
</dbReference>
<feature type="compositionally biased region" description="Low complexity" evidence="6">
    <location>
        <begin position="156"/>
        <end position="167"/>
    </location>
</feature>
<dbReference type="InterPro" id="IPR001969">
    <property type="entry name" value="Aspartic_peptidase_AS"/>
</dbReference>
<dbReference type="STRING" id="703135.A0A2A9NV60"/>
<feature type="domain" description="Peptidase A1" evidence="8">
    <location>
        <begin position="112"/>
        <end position="420"/>
    </location>
</feature>
<evidence type="ECO:0000259" key="8">
    <source>
        <dbReference type="PROSITE" id="PS51767"/>
    </source>
</evidence>
<dbReference type="PANTHER" id="PTHR47966">
    <property type="entry name" value="BETA-SITE APP-CLEAVING ENZYME, ISOFORM A-RELATED"/>
    <property type="match status" value="1"/>
</dbReference>
<comment type="similarity">
    <text evidence="1 5">Belongs to the peptidase A1 family.</text>
</comment>
<protein>
    <recommendedName>
        <fullName evidence="8">Peptidase A1 domain-containing protein</fullName>
    </recommendedName>
</protein>
<name>A0A2A9NV60_9AGAR</name>
<dbReference type="InterPro" id="IPR033121">
    <property type="entry name" value="PEPTIDASE_A1"/>
</dbReference>
<feature type="active site" evidence="3">
    <location>
        <position position="309"/>
    </location>
</feature>
<evidence type="ECO:0000256" key="3">
    <source>
        <dbReference type="PIRSR" id="PIRSR601461-1"/>
    </source>
</evidence>
<reference evidence="9" key="1">
    <citation type="submission" date="2014-02" db="EMBL/GenBank/DDBJ databases">
        <title>Transposable element dynamics among asymbiotic and ectomycorrhizal Amanita fungi.</title>
        <authorList>
            <consortium name="DOE Joint Genome Institute"/>
            <person name="Hess J."/>
            <person name="Skrede I."/>
            <person name="Wolfe B."/>
            <person name="LaButti K."/>
            <person name="Ohm R.A."/>
            <person name="Grigoriev I.V."/>
            <person name="Pringle A."/>
        </authorList>
    </citation>
    <scope>NUCLEOTIDE SEQUENCE [LARGE SCALE GENOMIC DNA]</scope>
    <source>
        <strain evidence="9">SKay4041</strain>
    </source>
</reference>
<dbReference type="GO" id="GO:0004190">
    <property type="term" value="F:aspartic-type endopeptidase activity"/>
    <property type="evidence" value="ECO:0007669"/>
    <property type="project" value="UniProtKB-KW"/>
</dbReference>
<feature type="chain" id="PRO_5012653999" description="Peptidase A1 domain-containing protein" evidence="7">
    <location>
        <begin position="28"/>
        <end position="424"/>
    </location>
</feature>
<evidence type="ECO:0000256" key="5">
    <source>
        <dbReference type="RuleBase" id="RU000454"/>
    </source>
</evidence>
<keyword evidence="5" id="KW-0378">Hydrolase</keyword>
<keyword evidence="10" id="KW-1185">Reference proteome</keyword>
<dbReference type="EMBL" id="KZ301969">
    <property type="protein sequence ID" value="PFH54875.1"/>
    <property type="molecule type" value="Genomic_DNA"/>
</dbReference>
<feature type="signal peptide" evidence="7">
    <location>
        <begin position="1"/>
        <end position="27"/>
    </location>
</feature>
<evidence type="ECO:0000256" key="1">
    <source>
        <dbReference type="ARBA" id="ARBA00007447"/>
    </source>
</evidence>
<dbReference type="PROSITE" id="PS00141">
    <property type="entry name" value="ASP_PROTEASE"/>
    <property type="match status" value="1"/>
</dbReference>
<feature type="region of interest" description="Disordered" evidence="6">
    <location>
        <begin position="147"/>
        <end position="167"/>
    </location>
</feature>
<feature type="active site" evidence="3">
    <location>
        <position position="130"/>
    </location>
</feature>
<dbReference type="FunFam" id="2.40.70.10:FF:000008">
    <property type="entry name" value="Cathepsin D"/>
    <property type="match status" value="1"/>
</dbReference>
<dbReference type="GO" id="GO:0006508">
    <property type="term" value="P:proteolysis"/>
    <property type="evidence" value="ECO:0007669"/>
    <property type="project" value="UniProtKB-KW"/>
</dbReference>
<dbReference type="OrthoDB" id="15189at2759"/>
<keyword evidence="2 5" id="KW-0064">Aspartyl protease</keyword>
<evidence type="ECO:0000256" key="4">
    <source>
        <dbReference type="PIRSR" id="PIRSR601461-2"/>
    </source>
</evidence>
<dbReference type="Proteomes" id="UP000242287">
    <property type="component" value="Unassembled WGS sequence"/>
</dbReference>
<dbReference type="PROSITE" id="PS51767">
    <property type="entry name" value="PEPTIDASE_A1"/>
    <property type="match status" value="1"/>
</dbReference>
<dbReference type="PANTHER" id="PTHR47966:SF51">
    <property type="entry name" value="BETA-SITE APP-CLEAVING ENZYME, ISOFORM A-RELATED"/>
    <property type="match status" value="1"/>
</dbReference>
<dbReference type="AlphaFoldDB" id="A0A2A9NV60"/>
<evidence type="ECO:0000313" key="9">
    <source>
        <dbReference type="EMBL" id="PFH54875.1"/>
    </source>
</evidence>
<dbReference type="Pfam" id="PF00026">
    <property type="entry name" value="Asp"/>
    <property type="match status" value="1"/>
</dbReference>